<gene>
    <name evidence="7" type="primary">CSCD</name>
</gene>
<protein>
    <submittedName>
        <fullName evidence="7">Carlactone synthase</fullName>
        <ecNumber evidence="7">1.13.11.69</ecNumber>
        <ecNumber evidence="7">1.13.11.70</ecNumber>
    </submittedName>
</protein>
<dbReference type="Pfam" id="PF03055">
    <property type="entry name" value="RPE65"/>
    <property type="match status" value="1"/>
</dbReference>
<dbReference type="GO" id="GO:0010436">
    <property type="term" value="F:carotenoid dioxygenase activity"/>
    <property type="evidence" value="ECO:0007669"/>
    <property type="project" value="TreeGrafter"/>
</dbReference>
<keyword evidence="5 6" id="KW-0408">Iron</keyword>
<dbReference type="GO" id="GO:0016121">
    <property type="term" value="P:carotene catabolic process"/>
    <property type="evidence" value="ECO:0007669"/>
    <property type="project" value="TreeGrafter"/>
</dbReference>
<evidence type="ECO:0000256" key="6">
    <source>
        <dbReference type="PIRSR" id="PIRSR604294-1"/>
    </source>
</evidence>
<dbReference type="EC" id="1.13.11.70" evidence="7"/>
<comment type="cofactor">
    <cofactor evidence="6">
        <name>Fe(2+)</name>
        <dbReference type="ChEBI" id="CHEBI:29033"/>
    </cofactor>
    <text evidence="6">Binds 1 Fe(2+) ion per subunit.</text>
</comment>
<sequence length="528" mass="60311">MDFKMLYQLPLTVCIFLKFSSFVETSDGFNLLYTTNSLELENFPIRFEKELPKWLKGTLIRNGFGRFELGKHRMIHLFDAYAKLSSWKFKGDGQATFSTKFVDSSFYKKSMASGDIAPFITFMGVEPPFGILESMNVLINGLDNMNVNVYPYSKVAGSSEIKDRGYYALTDFWKIYEFNATNLNTIGPVQAKIPGKPGKTALGFLSFISTAHPLPEIGKTSSLVFLTKLSLFPWEKHSVNLVRIKATDEREIVASIPVDQLPYMHSFSVTKNYAILFFSPIYINIVKIAKTVHPFEGLDWYGDRQTDVHVINLKTGAVTSMKTENTFTMHHANAYENENGNIVLDLVTYDDPNFITSMTLDNFRDPKKRNDISFTAKFKRYYIDMKERNVTPYSFPNAKGQEFMTRFDFPKINEKYRAKKYCYMYGIAVKTDGKSLTKGAVVKKDVCEKGRDLAYDLDNVYFSETVFVPTPNSKDEDDGILLSSVLDANEKKSYLYIMDPKTMNVTNRAELPTIVPYTLHGGFFPEIH</sequence>
<evidence type="ECO:0000256" key="2">
    <source>
        <dbReference type="ARBA" id="ARBA00022723"/>
    </source>
</evidence>
<dbReference type="GO" id="GO:0046872">
    <property type="term" value="F:metal ion binding"/>
    <property type="evidence" value="ECO:0007669"/>
    <property type="project" value="UniProtKB-KW"/>
</dbReference>
<dbReference type="EC" id="1.13.11.69" evidence="7"/>
<proteinExistence type="evidence at transcript level"/>
<comment type="similarity">
    <text evidence="1">Belongs to the carotenoid oxygenase family.</text>
</comment>
<accession>A0A1L5JJ05</accession>
<evidence type="ECO:0000256" key="1">
    <source>
        <dbReference type="ARBA" id="ARBA00006787"/>
    </source>
</evidence>
<dbReference type="PANTHER" id="PTHR10543:SF24">
    <property type="entry name" value="CAROTENOID ISOMEROOXYGENASE"/>
    <property type="match status" value="1"/>
</dbReference>
<keyword evidence="2 6" id="KW-0479">Metal-binding</keyword>
<feature type="binding site" evidence="6">
    <location>
        <position position="330"/>
    </location>
    <ligand>
        <name>Fe cation</name>
        <dbReference type="ChEBI" id="CHEBI:24875"/>
        <note>catalytic</note>
    </ligand>
</feature>
<dbReference type="GO" id="GO:0042574">
    <property type="term" value="P:retinal metabolic process"/>
    <property type="evidence" value="ECO:0007669"/>
    <property type="project" value="TreeGrafter"/>
</dbReference>
<dbReference type="PANTHER" id="PTHR10543">
    <property type="entry name" value="BETA-CAROTENE DIOXYGENASE"/>
    <property type="match status" value="1"/>
</dbReference>
<evidence type="ECO:0000256" key="5">
    <source>
        <dbReference type="ARBA" id="ARBA00023004"/>
    </source>
</evidence>
<keyword evidence="3" id="KW-0223">Dioxygenase</keyword>
<evidence type="ECO:0000256" key="4">
    <source>
        <dbReference type="ARBA" id="ARBA00023002"/>
    </source>
</evidence>
<dbReference type="AlphaFoldDB" id="A0A1L5JJ05"/>
<evidence type="ECO:0000313" key="7">
    <source>
        <dbReference type="EMBL" id="APO15142.1"/>
    </source>
</evidence>
<feature type="binding site" evidence="6">
    <location>
        <position position="520"/>
    </location>
    <ligand>
        <name>Fe cation</name>
        <dbReference type="ChEBI" id="CHEBI:24875"/>
        <note>catalytic</note>
    </ligand>
</feature>
<dbReference type="GO" id="GO:0003834">
    <property type="term" value="F:beta-carotene 15,15'-dioxygenase activity"/>
    <property type="evidence" value="ECO:0007669"/>
    <property type="project" value="TreeGrafter"/>
</dbReference>
<dbReference type="GO" id="GO:0102251">
    <property type="term" value="F:all-trans-beta-apo-10'-carotenal cleavage oxygenase activity"/>
    <property type="evidence" value="ECO:0007669"/>
    <property type="project" value="UniProtKB-EC"/>
</dbReference>
<feature type="binding site" evidence="6">
    <location>
        <position position="212"/>
    </location>
    <ligand>
        <name>Fe cation</name>
        <dbReference type="ChEBI" id="CHEBI:24875"/>
        <note>catalytic</note>
    </ligand>
</feature>
<feature type="binding site" evidence="6">
    <location>
        <position position="265"/>
    </location>
    <ligand>
        <name>Fe cation</name>
        <dbReference type="ChEBI" id="CHEBI:24875"/>
        <note>catalytic</note>
    </ligand>
</feature>
<dbReference type="GO" id="GO:0102396">
    <property type="term" value="F:9-cis-10'-apo-beta-carotenal cleavage oxygenase activity"/>
    <property type="evidence" value="ECO:0007669"/>
    <property type="project" value="UniProtKB-EC"/>
</dbReference>
<evidence type="ECO:0000256" key="3">
    <source>
        <dbReference type="ARBA" id="ARBA00022964"/>
    </source>
</evidence>
<reference evidence="7" key="1">
    <citation type="submission" date="2016-09" db="EMBL/GenBank/DDBJ databases">
        <authorList>
            <person name="Capua I."/>
            <person name="De Benedictis P."/>
            <person name="Joannis T."/>
            <person name="Lombin L.H."/>
            <person name="Cattoli G."/>
        </authorList>
    </citation>
    <scope>NUCLEOTIDE SEQUENCE</scope>
</reference>
<name>A0A1L5JJ05_CAMSI</name>
<organism evidence="7">
    <name type="scientific">Camellia sinensis</name>
    <name type="common">Tea plant</name>
    <name type="synonym">Thea sinensis</name>
    <dbReference type="NCBI Taxonomy" id="4442"/>
    <lineage>
        <taxon>Eukaryota</taxon>
        <taxon>Viridiplantae</taxon>
        <taxon>Streptophyta</taxon>
        <taxon>Embryophyta</taxon>
        <taxon>Tracheophyta</taxon>
        <taxon>Spermatophyta</taxon>
        <taxon>Magnoliopsida</taxon>
        <taxon>eudicotyledons</taxon>
        <taxon>Gunneridae</taxon>
        <taxon>Pentapetalae</taxon>
        <taxon>asterids</taxon>
        <taxon>Ericales</taxon>
        <taxon>Theaceae</taxon>
        <taxon>Camellia</taxon>
    </lineage>
</organism>
<dbReference type="EMBL" id="KX905095">
    <property type="protein sequence ID" value="APO15142.1"/>
    <property type="molecule type" value="mRNA"/>
</dbReference>
<dbReference type="InterPro" id="IPR004294">
    <property type="entry name" value="Carotenoid_Oase"/>
</dbReference>
<keyword evidence="4 7" id="KW-0560">Oxidoreductase</keyword>